<dbReference type="Pfam" id="PF11249">
    <property type="entry name" value="DUF3047"/>
    <property type="match status" value="1"/>
</dbReference>
<organism evidence="2 3">
    <name type="scientific">Rubrimonas cliftonensis</name>
    <dbReference type="NCBI Taxonomy" id="89524"/>
    <lineage>
        <taxon>Bacteria</taxon>
        <taxon>Pseudomonadati</taxon>
        <taxon>Pseudomonadota</taxon>
        <taxon>Alphaproteobacteria</taxon>
        <taxon>Rhodobacterales</taxon>
        <taxon>Paracoccaceae</taxon>
        <taxon>Rubrimonas</taxon>
    </lineage>
</organism>
<evidence type="ECO:0000313" key="2">
    <source>
        <dbReference type="EMBL" id="SEA81147.1"/>
    </source>
</evidence>
<dbReference type="AlphaFoldDB" id="A0A1H4E8J0"/>
<feature type="chain" id="PRO_5011445057" description="DUF3047 domain-containing protein" evidence="1">
    <location>
        <begin position="20"/>
        <end position="209"/>
    </location>
</feature>
<proteinExistence type="predicted"/>
<sequence>MTRRALMLAAAALAAPALRAEGAWRFLAPPWARAARLAAAGAEIELEADGAVGFLWRPAAARPGDMLRWRWRVDAAPPPTDPAARDADDRPAAVHLWLDAGRGPTLFGRLAEALGQPRVTHALTWQWGGTRPAGTRLANPYHAPSAILVLRGAGEPLGVWREEARDVEADLRAALGVGAASVAALAISADTDDAGGLARARIAGLEIAH</sequence>
<evidence type="ECO:0000256" key="1">
    <source>
        <dbReference type="SAM" id="SignalP"/>
    </source>
</evidence>
<dbReference type="OrthoDB" id="8443660at2"/>
<reference evidence="2 3" key="1">
    <citation type="submission" date="2016-10" db="EMBL/GenBank/DDBJ databases">
        <authorList>
            <person name="de Groot N.N."/>
        </authorList>
    </citation>
    <scope>NUCLEOTIDE SEQUENCE [LARGE SCALE GENOMIC DNA]</scope>
    <source>
        <strain evidence="2 3">DSM 15345</strain>
    </source>
</reference>
<keyword evidence="1" id="KW-0732">Signal</keyword>
<dbReference type="InterPro" id="IPR021409">
    <property type="entry name" value="DUF3047"/>
</dbReference>
<accession>A0A1H4E8J0</accession>
<name>A0A1H4E8J0_9RHOB</name>
<dbReference type="Proteomes" id="UP000198703">
    <property type="component" value="Unassembled WGS sequence"/>
</dbReference>
<dbReference type="RefSeq" id="WP_093255081.1">
    <property type="nucleotide sequence ID" value="NZ_FNQM01000012.1"/>
</dbReference>
<dbReference type="EMBL" id="FNQM01000012">
    <property type="protein sequence ID" value="SEA81147.1"/>
    <property type="molecule type" value="Genomic_DNA"/>
</dbReference>
<evidence type="ECO:0008006" key="4">
    <source>
        <dbReference type="Google" id="ProtNLM"/>
    </source>
</evidence>
<dbReference type="STRING" id="89524.SAMN05444370_112102"/>
<keyword evidence="3" id="KW-1185">Reference proteome</keyword>
<feature type="signal peptide" evidence="1">
    <location>
        <begin position="1"/>
        <end position="19"/>
    </location>
</feature>
<evidence type="ECO:0000313" key="3">
    <source>
        <dbReference type="Proteomes" id="UP000198703"/>
    </source>
</evidence>
<gene>
    <name evidence="2" type="ORF">SAMN05444370_112102</name>
</gene>
<protein>
    <recommendedName>
        <fullName evidence="4">DUF3047 domain-containing protein</fullName>
    </recommendedName>
</protein>